<evidence type="ECO:0000313" key="2">
    <source>
        <dbReference type="Proteomes" id="UP000075683"/>
    </source>
</evidence>
<sequence length="304" mass="34997">MTVTFVKAGDLRVRRTDKELILKKGVIHASEITIDLENSAKTFLDMLEDLISGNEVSVERNNIYYQDFMTLYNYGFIACSLKKTGNLLLLAEEEVPIGPLNHILTGIRVEKRKEYISDGEIQCIQSGTDFIKEGELANKFKRLFNPYNQIYYLAPLNSLYKIRAFNKLMLMIQKPFFLGLADNENIFITGIHPKITGCFECFEKKIMAKLEFREIREAGGQGSVSPSELLMIAGILQKNMEQTEVNGISMLMGNVLYFYLPNFEYSFDFNRRTILCNTCAGLNEIHFEEQNVRSLNMLKEFEYI</sequence>
<comment type="caution">
    <text evidence="1">The sequence shown here is derived from an EMBL/GenBank/DDBJ whole genome shotgun (WGS) entry which is preliminary data.</text>
</comment>
<dbReference type="EMBL" id="LQYT01000009">
    <property type="protein sequence ID" value="KYD22659.1"/>
    <property type="molecule type" value="Genomic_DNA"/>
</dbReference>
<accession>A0A150MEE3</accession>
<protein>
    <submittedName>
        <fullName evidence="1">Uncharacterized protein</fullName>
    </submittedName>
</protein>
<name>A0A150MEE3_9BACI</name>
<dbReference type="OrthoDB" id="305697at2"/>
<reference evidence="1 2" key="1">
    <citation type="submission" date="2016-01" db="EMBL/GenBank/DDBJ databases">
        <title>Draft Genome Sequences of Seven Thermophilic Sporeformers Isolated from Foods.</title>
        <authorList>
            <person name="Berendsen E.M."/>
            <person name="Wells-Bennik M.H."/>
            <person name="Krawcyk A.O."/>
            <person name="De Jong A."/>
            <person name="Holsappel S."/>
            <person name="Eijlander R.T."/>
            <person name="Kuipers O.P."/>
        </authorList>
    </citation>
    <scope>NUCLEOTIDE SEQUENCE [LARGE SCALE GENOMIC DNA]</scope>
    <source>
        <strain evidence="1 2">B4135</strain>
    </source>
</reference>
<dbReference type="Proteomes" id="UP000075683">
    <property type="component" value="Unassembled WGS sequence"/>
</dbReference>
<evidence type="ECO:0000313" key="1">
    <source>
        <dbReference type="EMBL" id="KYD22659.1"/>
    </source>
</evidence>
<dbReference type="AlphaFoldDB" id="A0A150MEE3"/>
<gene>
    <name evidence="1" type="ORF">B4135_1142</name>
</gene>
<dbReference type="RefSeq" id="WP_061567949.1">
    <property type="nucleotide sequence ID" value="NZ_LQYT01000009.1"/>
</dbReference>
<dbReference type="STRING" id="301148.B4135_1142"/>
<organism evidence="1 2">
    <name type="scientific">Caldibacillus debilis</name>
    <dbReference type="NCBI Taxonomy" id="301148"/>
    <lineage>
        <taxon>Bacteria</taxon>
        <taxon>Bacillati</taxon>
        <taxon>Bacillota</taxon>
        <taxon>Bacilli</taxon>
        <taxon>Bacillales</taxon>
        <taxon>Bacillaceae</taxon>
        <taxon>Caldibacillus</taxon>
    </lineage>
</organism>
<proteinExistence type="predicted"/>